<name>A0A060M0V8_9BACI</name>
<accession>A0A060M0V8</accession>
<dbReference type="AlphaFoldDB" id="A0A060M0V8"/>
<dbReference type="KEGG" id="ble:BleG1_3091"/>
<dbReference type="Pfam" id="PF23023">
    <property type="entry name" value="Anti-Pycsar_Apyc1"/>
    <property type="match status" value="1"/>
</dbReference>
<sequence>MSNEGFTYPLTFIGCGSAFHTALGNNGGYFYHQGELGMFDCGSATFERLLRFGVLENVEKITILLTHTHPDHIGSLGDLIFYSYIKMAPAFKAKLCIKAPRTLLMHAKDLVMRMGVEEGQAIWQPLEEGSTFGPYNVSALPAEHAPHLECYSYECVHETKNEHFYYSGDAKDIPQSVLNRIKEDYYQMVYQDTSFLDYPGNVHLSLTKLESLIPTEKRRSICCMHLDETFPIEEVKEKGFHVATDYQVKEVARG</sequence>
<dbReference type="PATRIC" id="fig|1246626.3.peg.3083"/>
<feature type="domain" description="Metallo-beta-lactamase" evidence="1">
    <location>
        <begin position="24"/>
        <end position="225"/>
    </location>
</feature>
<dbReference type="PANTHER" id="PTHR42663:SF6">
    <property type="entry name" value="HYDROLASE C777.06C-RELATED"/>
    <property type="match status" value="1"/>
</dbReference>
<dbReference type="InterPro" id="IPR036866">
    <property type="entry name" value="RibonucZ/Hydroxyglut_hydro"/>
</dbReference>
<evidence type="ECO:0000259" key="1">
    <source>
        <dbReference type="SMART" id="SM00849"/>
    </source>
</evidence>
<keyword evidence="3" id="KW-1185">Reference proteome</keyword>
<evidence type="ECO:0000313" key="2">
    <source>
        <dbReference type="EMBL" id="AIC95655.1"/>
    </source>
</evidence>
<gene>
    <name evidence="2" type="ORF">BleG1_3091</name>
</gene>
<dbReference type="HOGENOM" id="CLU_102479_0_0_9"/>
<dbReference type="InterPro" id="IPR001279">
    <property type="entry name" value="Metallo-B-lactamas"/>
</dbReference>
<reference evidence="2 3" key="1">
    <citation type="journal article" date="2014" name="Gene">
        <title>A comparative genomic analysis of the alkalitolerant soil bacterium Bacillus lehensis G1.</title>
        <authorList>
            <person name="Noor Y.M."/>
            <person name="Samsulrizal N.H."/>
            <person name="Jema'on N.A."/>
            <person name="Low K.O."/>
            <person name="Ramli A.N."/>
            <person name="Alias N.I."/>
            <person name="Damis S.I."/>
            <person name="Fuzi S.F."/>
            <person name="Isa M.N."/>
            <person name="Murad A.M."/>
            <person name="Raih M.F."/>
            <person name="Bakar F.D."/>
            <person name="Najimudin N."/>
            <person name="Mahadi N.M."/>
            <person name="Illias R.M."/>
        </authorList>
    </citation>
    <scope>NUCLEOTIDE SEQUENCE [LARGE SCALE GENOMIC DNA]</scope>
    <source>
        <strain evidence="2 3">G1</strain>
    </source>
</reference>
<dbReference type="Proteomes" id="UP000027142">
    <property type="component" value="Chromosome"/>
</dbReference>
<proteinExistence type="predicted"/>
<dbReference type="SUPFAM" id="SSF56281">
    <property type="entry name" value="Metallo-hydrolase/oxidoreductase"/>
    <property type="match status" value="1"/>
</dbReference>
<dbReference type="EMBL" id="CP003923">
    <property type="protein sequence ID" value="AIC95655.1"/>
    <property type="molecule type" value="Genomic_DNA"/>
</dbReference>
<dbReference type="PANTHER" id="PTHR42663">
    <property type="entry name" value="HYDROLASE C777.06C-RELATED-RELATED"/>
    <property type="match status" value="1"/>
</dbReference>
<dbReference type="SMART" id="SM00849">
    <property type="entry name" value="Lactamase_B"/>
    <property type="match status" value="1"/>
</dbReference>
<evidence type="ECO:0000313" key="3">
    <source>
        <dbReference type="Proteomes" id="UP000027142"/>
    </source>
</evidence>
<protein>
    <recommendedName>
        <fullName evidence="1">Metallo-beta-lactamase domain-containing protein</fullName>
    </recommendedName>
</protein>
<dbReference type="eggNOG" id="COG1234">
    <property type="taxonomic scope" value="Bacteria"/>
</dbReference>
<dbReference type="Gene3D" id="3.60.15.10">
    <property type="entry name" value="Ribonuclease Z/Hydroxyacylglutathione hydrolase-like"/>
    <property type="match status" value="1"/>
</dbReference>
<dbReference type="RefSeq" id="WP_038482789.1">
    <property type="nucleotide sequence ID" value="NZ_CP003923.1"/>
</dbReference>
<organism evidence="2 3">
    <name type="scientific">Shouchella lehensis G1</name>
    <dbReference type="NCBI Taxonomy" id="1246626"/>
    <lineage>
        <taxon>Bacteria</taxon>
        <taxon>Bacillati</taxon>
        <taxon>Bacillota</taxon>
        <taxon>Bacilli</taxon>
        <taxon>Bacillales</taxon>
        <taxon>Bacillaceae</taxon>
        <taxon>Shouchella</taxon>
    </lineage>
</organism>
<dbReference type="OrthoDB" id="9803916at2"/>
<dbReference type="STRING" id="1246626.BleG1_3091"/>